<evidence type="ECO:0000259" key="2">
    <source>
        <dbReference type="PROSITE" id="PS50172"/>
    </source>
</evidence>
<dbReference type="KEGG" id="kpin:30173475"/>
<evidence type="ECO:0000313" key="5">
    <source>
        <dbReference type="Proteomes" id="UP000094020"/>
    </source>
</evidence>
<accession>A0A1B9I1J1</accession>
<dbReference type="EMBL" id="KI894012">
    <property type="protein sequence ID" value="OCF49413.1"/>
    <property type="molecule type" value="Genomic_DNA"/>
</dbReference>
<dbReference type="OrthoDB" id="2564930at2759"/>
<reference evidence="4" key="2">
    <citation type="submission" date="2013-07" db="EMBL/GenBank/DDBJ databases">
        <authorList>
            <consortium name="The Broad Institute Genome Sequencing Platform"/>
            <person name="Cuomo C."/>
            <person name="Litvintseva A."/>
            <person name="Chen Y."/>
            <person name="Heitman J."/>
            <person name="Sun S."/>
            <person name="Springer D."/>
            <person name="Dromer F."/>
            <person name="Young S.K."/>
            <person name="Zeng Q."/>
            <person name="Gargeya S."/>
            <person name="Fitzgerald M."/>
            <person name="Abouelleil A."/>
            <person name="Alvarado L."/>
            <person name="Berlin A.M."/>
            <person name="Chapman S.B."/>
            <person name="Dewar J."/>
            <person name="Goldberg J."/>
            <person name="Griggs A."/>
            <person name="Gujja S."/>
            <person name="Hansen M."/>
            <person name="Howarth C."/>
            <person name="Imamovic A."/>
            <person name="Larimer J."/>
            <person name="McCowan C."/>
            <person name="Murphy C."/>
            <person name="Pearson M."/>
            <person name="Priest M."/>
            <person name="Roberts A."/>
            <person name="Saif S."/>
            <person name="Shea T."/>
            <person name="Sykes S."/>
            <person name="Wortman J."/>
            <person name="Nusbaum C."/>
            <person name="Birren B."/>
        </authorList>
    </citation>
    <scope>NUCLEOTIDE SEQUENCE</scope>
    <source>
        <strain evidence="4">CBS 10737</strain>
    </source>
</reference>
<feature type="region of interest" description="Disordered" evidence="1">
    <location>
        <begin position="1"/>
        <end position="26"/>
    </location>
</feature>
<reference evidence="3" key="3">
    <citation type="submission" date="2016-07" db="EMBL/GenBank/DDBJ databases">
        <title>Evolution of pathogenesis and genome organization in the Tremellales.</title>
        <authorList>
            <person name="Cuomo C."/>
            <person name="Litvintseva A."/>
            <person name="Heitman J."/>
            <person name="Chen Y."/>
            <person name="Sun S."/>
            <person name="Springer D."/>
            <person name="Dromer F."/>
            <person name="Young S."/>
            <person name="Zeng Q."/>
            <person name="Chapman S."/>
            <person name="Gujja S."/>
            <person name="Saif S."/>
            <person name="Birren B."/>
        </authorList>
    </citation>
    <scope>NUCLEOTIDE SEQUENCE</scope>
    <source>
        <strain evidence="3">CBS 10737</strain>
    </source>
</reference>
<reference evidence="3" key="1">
    <citation type="submission" date="2013-07" db="EMBL/GenBank/DDBJ databases">
        <title>The Genome Sequence of Cryptococcus pinus CBS10737.</title>
        <authorList>
            <consortium name="The Broad Institute Genome Sequencing Platform"/>
            <person name="Cuomo C."/>
            <person name="Litvintseva A."/>
            <person name="Chen Y."/>
            <person name="Heitman J."/>
            <person name="Sun S."/>
            <person name="Springer D."/>
            <person name="Dromer F."/>
            <person name="Young S.K."/>
            <person name="Zeng Q."/>
            <person name="Gargeya S."/>
            <person name="Fitzgerald M."/>
            <person name="Abouelleil A."/>
            <person name="Alvarado L."/>
            <person name="Berlin A.M."/>
            <person name="Chapman S.B."/>
            <person name="Dewar J."/>
            <person name="Goldberg J."/>
            <person name="Griggs A."/>
            <person name="Gujja S."/>
            <person name="Hansen M."/>
            <person name="Howarth C."/>
            <person name="Imamovic A."/>
            <person name="Larimer J."/>
            <person name="McCowan C."/>
            <person name="Murphy C."/>
            <person name="Pearson M."/>
            <person name="Priest M."/>
            <person name="Roberts A."/>
            <person name="Saif S."/>
            <person name="Shea T."/>
            <person name="Sykes S."/>
            <person name="Wortman J."/>
            <person name="Nusbaum C."/>
            <person name="Birren B."/>
        </authorList>
    </citation>
    <scope>NUCLEOTIDE SEQUENCE [LARGE SCALE GENOMIC DNA]</scope>
    <source>
        <strain evidence="3">CBS 10737</strain>
    </source>
</reference>
<feature type="region of interest" description="Disordered" evidence="1">
    <location>
        <begin position="167"/>
        <end position="187"/>
    </location>
</feature>
<name>A0A1B9I1J1_9TREE</name>
<dbReference type="AlphaFoldDB" id="A0A1B9I1J1"/>
<reference evidence="4" key="4">
    <citation type="submission" date="2024-02" db="EMBL/GenBank/DDBJ databases">
        <title>Comparative genomics of Cryptococcus and Kwoniella reveals pathogenesis evolution and contrasting modes of karyotype evolution via chromosome fusion or intercentromeric recombination.</title>
        <authorList>
            <person name="Coelho M.A."/>
            <person name="David-Palma M."/>
            <person name="Shea T."/>
            <person name="Bowers K."/>
            <person name="McGinley-Smith S."/>
            <person name="Mohammad A.W."/>
            <person name="Gnirke A."/>
            <person name="Yurkov A.M."/>
            <person name="Nowrousian M."/>
            <person name="Sun S."/>
            <person name="Cuomo C.A."/>
            <person name="Heitman J."/>
        </authorList>
    </citation>
    <scope>NUCLEOTIDE SEQUENCE</scope>
    <source>
        <strain evidence="4">CBS 10737</strain>
    </source>
</reference>
<dbReference type="EMBL" id="CP144526">
    <property type="protein sequence ID" value="WWC72318.1"/>
    <property type="molecule type" value="Genomic_DNA"/>
</dbReference>
<evidence type="ECO:0000313" key="3">
    <source>
        <dbReference type="EMBL" id="OCF49413.1"/>
    </source>
</evidence>
<keyword evidence="5" id="KW-1185">Reference proteome</keyword>
<evidence type="ECO:0000313" key="4">
    <source>
        <dbReference type="EMBL" id="WWC72318.1"/>
    </source>
</evidence>
<evidence type="ECO:0000256" key="1">
    <source>
        <dbReference type="SAM" id="MobiDB-lite"/>
    </source>
</evidence>
<dbReference type="InterPro" id="IPR001357">
    <property type="entry name" value="BRCT_dom"/>
</dbReference>
<protein>
    <recommendedName>
        <fullName evidence="2">BRCT domain-containing protein</fullName>
    </recommendedName>
</protein>
<dbReference type="RefSeq" id="XP_019010632.1">
    <property type="nucleotide sequence ID" value="XM_019156830.1"/>
</dbReference>
<proteinExistence type="predicted"/>
<gene>
    <name evidence="3" type="ORF">I206_05106</name>
    <name evidence="4" type="ORF">I206_106280</name>
</gene>
<feature type="domain" description="BRCT" evidence="2">
    <location>
        <begin position="43"/>
        <end position="142"/>
    </location>
</feature>
<dbReference type="GeneID" id="30173475"/>
<sequence length="445" mass="49387">MAQQSNPDKYPPSGEASSSNRESFPYTPRTIAEKEVDEISDFPFDKLLFDQTFWLVGNDVKKKQLKIDIQKHGGIISSSINIATRVIFLRPQDFTHMFKGLTELRVMLNSHKVCGKGIPLAEGWIHDSIIAGRPIATKPYLINDRNLFDVKFWERVGLGGGRAIDTKMKKAKQKPHTSTLPRFPRSFDSYEPKPDTGHEATIDPVLLHLTATTATSSSERATTAAVFPSTMLDTTPATSCSSITEALDHVSAQTNHDKVHLARDHISQSIKVAPPLSIVHSSVSSGKDDLIMFSPTGSLASAMPNHHSQDVTALEYKKRKVDESDGDYEEEPDRKQAKSISKSALYNRRYRNQATVQPQDTEAFDAIVSHLQSMVANGGLPKGGMRAYLIGKGIHSLYTKYGSLIRAAVPGLPNSRDQLTKMTQGTNRKWQKFVDEQRSKVLQDV</sequence>
<dbReference type="Proteomes" id="UP000094020">
    <property type="component" value="Chromosome 8"/>
</dbReference>
<organism evidence="3">
    <name type="scientific">Kwoniella pini CBS 10737</name>
    <dbReference type="NCBI Taxonomy" id="1296096"/>
    <lineage>
        <taxon>Eukaryota</taxon>
        <taxon>Fungi</taxon>
        <taxon>Dikarya</taxon>
        <taxon>Basidiomycota</taxon>
        <taxon>Agaricomycotina</taxon>
        <taxon>Tremellomycetes</taxon>
        <taxon>Tremellales</taxon>
        <taxon>Cryptococcaceae</taxon>
        <taxon>Kwoniella</taxon>
    </lineage>
</organism>
<dbReference type="PROSITE" id="PS50172">
    <property type="entry name" value="BRCT"/>
    <property type="match status" value="1"/>
</dbReference>